<reference evidence="1 2" key="1">
    <citation type="journal article" date="2015" name="Genome Announc.">
        <title>Expanding the biotechnology potential of lactobacilli through comparative genomics of 213 strains and associated genera.</title>
        <authorList>
            <person name="Sun Z."/>
            <person name="Harris H.M."/>
            <person name="McCann A."/>
            <person name="Guo C."/>
            <person name="Argimon S."/>
            <person name="Zhang W."/>
            <person name="Yang X."/>
            <person name="Jeffery I.B."/>
            <person name="Cooney J.C."/>
            <person name="Kagawa T.F."/>
            <person name="Liu W."/>
            <person name="Song Y."/>
            <person name="Salvetti E."/>
            <person name="Wrobel A."/>
            <person name="Rasinkangas P."/>
            <person name="Parkhill J."/>
            <person name="Rea M.C."/>
            <person name="O'Sullivan O."/>
            <person name="Ritari J."/>
            <person name="Douillard F.P."/>
            <person name="Paul Ross R."/>
            <person name="Yang R."/>
            <person name="Briner A.E."/>
            <person name="Felis G.E."/>
            <person name="de Vos W.M."/>
            <person name="Barrangou R."/>
            <person name="Klaenhammer T.R."/>
            <person name="Caufield P.W."/>
            <person name="Cui Y."/>
            <person name="Zhang H."/>
            <person name="O'Toole P.W."/>
        </authorList>
    </citation>
    <scope>NUCLEOTIDE SEQUENCE [LARGE SCALE GENOMIC DNA]</scope>
    <source>
        <strain evidence="1 2">ATCC 53295</strain>
    </source>
</reference>
<dbReference type="OrthoDB" id="2286375at2"/>
<organism evidence="1 2">
    <name type="scientific">Levilactobacillus parabrevis ATCC 53295</name>
    <dbReference type="NCBI Taxonomy" id="1267003"/>
    <lineage>
        <taxon>Bacteria</taxon>
        <taxon>Bacillati</taxon>
        <taxon>Bacillota</taxon>
        <taxon>Bacilli</taxon>
        <taxon>Lactobacillales</taxon>
        <taxon>Lactobacillaceae</taxon>
        <taxon>Levilactobacillus</taxon>
    </lineage>
</organism>
<sequence length="167" mass="19490">MKKTQQLMLELAGLVVAIFAGSVTAQAKSKLPKSYRGNWYGYVCSEKIGHVRTYYAVKLRFTSNRMDYNYLQTTKSNLSRLDWQWGERSLVTYKQRTDKHHRAYYELNSEAFMDDLNALQLTTVKVNGKRTQALNVWGEADAVYAFRQPVRAHAWGWDFQDYIPTDE</sequence>
<accession>A0A0R1GPP2</accession>
<comment type="caution">
    <text evidence="1">The sequence shown here is derived from an EMBL/GenBank/DDBJ whole genome shotgun (WGS) entry which is preliminary data.</text>
</comment>
<dbReference type="eggNOG" id="ENOG5030BSE">
    <property type="taxonomic scope" value="Bacteria"/>
</dbReference>
<evidence type="ECO:0000313" key="2">
    <source>
        <dbReference type="Proteomes" id="UP000051176"/>
    </source>
</evidence>
<dbReference type="EMBL" id="AZCZ01000030">
    <property type="protein sequence ID" value="KRK35999.1"/>
    <property type="molecule type" value="Genomic_DNA"/>
</dbReference>
<dbReference type="AlphaFoldDB" id="A0A0R1GPP2"/>
<proteinExistence type="predicted"/>
<gene>
    <name evidence="1" type="ORF">FD07_GL001226</name>
</gene>
<dbReference type="RefSeq" id="WP_020089864.1">
    <property type="nucleotide sequence ID" value="NZ_AZCZ01000030.1"/>
</dbReference>
<evidence type="ECO:0000313" key="1">
    <source>
        <dbReference type="EMBL" id="KRK35999.1"/>
    </source>
</evidence>
<name>A0A0R1GPP2_9LACO</name>
<dbReference type="PATRIC" id="fig|1267003.4.peg.1304"/>
<keyword evidence="2" id="KW-1185">Reference proteome</keyword>
<protein>
    <submittedName>
        <fullName evidence="1">Uncharacterized protein</fullName>
    </submittedName>
</protein>
<dbReference type="Proteomes" id="UP000051176">
    <property type="component" value="Unassembled WGS sequence"/>
</dbReference>